<dbReference type="AlphaFoldDB" id="A0A1W6Z997"/>
<feature type="transmembrane region" description="Helical" evidence="6">
    <location>
        <begin position="86"/>
        <end position="113"/>
    </location>
</feature>
<dbReference type="KEGG" id="bgm:CAL15_05675"/>
<feature type="region of interest" description="Disordered" evidence="5">
    <location>
        <begin position="348"/>
        <end position="382"/>
    </location>
</feature>
<dbReference type="GO" id="GO:0008381">
    <property type="term" value="F:mechanosensitive monoatomic ion channel activity"/>
    <property type="evidence" value="ECO:0007669"/>
    <property type="project" value="UniProtKB-ARBA"/>
</dbReference>
<evidence type="ECO:0000313" key="8">
    <source>
        <dbReference type="EMBL" id="ARP93921.1"/>
    </source>
</evidence>
<evidence type="ECO:0000259" key="7">
    <source>
        <dbReference type="Pfam" id="PF00924"/>
    </source>
</evidence>
<evidence type="ECO:0000313" key="9">
    <source>
        <dbReference type="Proteomes" id="UP000194161"/>
    </source>
</evidence>
<dbReference type="Pfam" id="PF00924">
    <property type="entry name" value="MS_channel_2nd"/>
    <property type="match status" value="1"/>
</dbReference>
<organism evidence="8 9">
    <name type="scientific">Bordetella genomosp. 13</name>
    <dbReference type="NCBI Taxonomy" id="463040"/>
    <lineage>
        <taxon>Bacteria</taxon>
        <taxon>Pseudomonadati</taxon>
        <taxon>Pseudomonadota</taxon>
        <taxon>Betaproteobacteria</taxon>
        <taxon>Burkholderiales</taxon>
        <taxon>Alcaligenaceae</taxon>
        <taxon>Bordetella</taxon>
    </lineage>
</organism>
<keyword evidence="9" id="KW-1185">Reference proteome</keyword>
<protein>
    <submittedName>
        <fullName evidence="8">Mechanosensitive ion channel protein MscS</fullName>
    </submittedName>
</protein>
<dbReference type="InterPro" id="IPR006685">
    <property type="entry name" value="MscS_channel_2nd"/>
</dbReference>
<evidence type="ECO:0000256" key="3">
    <source>
        <dbReference type="ARBA" id="ARBA00022989"/>
    </source>
</evidence>
<dbReference type="GO" id="GO:0016020">
    <property type="term" value="C:membrane"/>
    <property type="evidence" value="ECO:0007669"/>
    <property type="project" value="UniProtKB-SubCell"/>
</dbReference>
<dbReference type="PANTHER" id="PTHR30566:SF25">
    <property type="entry name" value="INNER MEMBRANE PROTEIN"/>
    <property type="match status" value="1"/>
</dbReference>
<feature type="compositionally biased region" description="Gly residues" evidence="5">
    <location>
        <begin position="371"/>
        <end position="382"/>
    </location>
</feature>
<dbReference type="InterPro" id="IPR023408">
    <property type="entry name" value="MscS_beta-dom_sf"/>
</dbReference>
<feature type="transmembrane region" description="Helical" evidence="6">
    <location>
        <begin position="12"/>
        <end position="36"/>
    </location>
</feature>
<dbReference type="PANTHER" id="PTHR30566">
    <property type="entry name" value="YNAI-RELATED MECHANOSENSITIVE ION CHANNEL"/>
    <property type="match status" value="1"/>
</dbReference>
<proteinExistence type="predicted"/>
<dbReference type="Gene3D" id="2.30.30.60">
    <property type="match status" value="1"/>
</dbReference>
<evidence type="ECO:0000256" key="4">
    <source>
        <dbReference type="ARBA" id="ARBA00023136"/>
    </source>
</evidence>
<feature type="domain" description="Mechanosensitive ion channel MscS" evidence="7">
    <location>
        <begin position="182"/>
        <end position="248"/>
    </location>
</feature>
<evidence type="ECO:0000256" key="1">
    <source>
        <dbReference type="ARBA" id="ARBA00004370"/>
    </source>
</evidence>
<dbReference type="STRING" id="463040.CAL15_05675"/>
<name>A0A1W6Z997_9BORD</name>
<comment type="subcellular location">
    <subcellularLocation>
        <location evidence="1">Membrane</location>
    </subcellularLocation>
</comment>
<keyword evidence="4 6" id="KW-0472">Membrane</keyword>
<evidence type="ECO:0000256" key="6">
    <source>
        <dbReference type="SAM" id="Phobius"/>
    </source>
</evidence>
<keyword evidence="3 6" id="KW-1133">Transmembrane helix</keyword>
<keyword evidence="2 6" id="KW-0812">Transmembrane</keyword>
<dbReference type="InterPro" id="IPR010920">
    <property type="entry name" value="LSM_dom_sf"/>
</dbReference>
<dbReference type="EMBL" id="CP021111">
    <property type="protein sequence ID" value="ARP93921.1"/>
    <property type="molecule type" value="Genomic_DNA"/>
</dbReference>
<dbReference type="SUPFAM" id="SSF50182">
    <property type="entry name" value="Sm-like ribonucleoproteins"/>
    <property type="match status" value="1"/>
</dbReference>
<sequence length="382" mass="41543">MEPEFVSRHPLAVFAVAVLVAVVVAWLVHRIGAALLRRIARRRPVASLVVSRAYVPSRWLLIAVALNVVLQGAPEVLPGLAAAEMVLRLVLIGVVTWLAIRCCDAVADAIIMLNPADVADNLGARRIQTQTRVLGRCVNLLVLVIGVAAMLLTLPGARQIGASLMASAGLMGLVAGFAAKPVLGNVIAGLQIALTQPIRLDDVLIVKGEWGRVEEITGAYVVIRIWDERRLVVPLQWFIENPFENWTRTTSQLIGTVFLWLDYRIPLDPLREELKRLCEAAQEWDGRVCVLQVTDTNDRAIQVRALVSARGSGEAWDLRCKIREGLIAWVQEHQPDCLPRLRLHGEDADADDQANDGRGTRGTERASDGAVDGGALGPLGPA</sequence>
<evidence type="ECO:0000256" key="5">
    <source>
        <dbReference type="SAM" id="MobiDB-lite"/>
    </source>
</evidence>
<dbReference type="RefSeq" id="WP_086077693.1">
    <property type="nucleotide sequence ID" value="NZ_CP021111.1"/>
</dbReference>
<feature type="transmembrane region" description="Helical" evidence="6">
    <location>
        <begin position="133"/>
        <end position="154"/>
    </location>
</feature>
<dbReference type="Gene3D" id="1.10.287.1260">
    <property type="match status" value="1"/>
</dbReference>
<evidence type="ECO:0000256" key="2">
    <source>
        <dbReference type="ARBA" id="ARBA00022692"/>
    </source>
</evidence>
<gene>
    <name evidence="8" type="ORF">CAL15_05675</name>
</gene>
<dbReference type="Proteomes" id="UP000194161">
    <property type="component" value="Chromosome"/>
</dbReference>
<accession>A0A1W6Z997</accession>
<reference evidence="8 9" key="1">
    <citation type="submission" date="2017-05" db="EMBL/GenBank/DDBJ databases">
        <title>Complete and WGS of Bordetella genogroups.</title>
        <authorList>
            <person name="Spilker T."/>
            <person name="LiPuma J."/>
        </authorList>
    </citation>
    <scope>NUCLEOTIDE SEQUENCE [LARGE SCALE GENOMIC DNA]</scope>
    <source>
        <strain evidence="8 9">AU7206</strain>
    </source>
</reference>
<feature type="compositionally biased region" description="Basic and acidic residues" evidence="5">
    <location>
        <begin position="358"/>
        <end position="367"/>
    </location>
</feature>
<feature type="transmembrane region" description="Helical" evidence="6">
    <location>
        <begin position="57"/>
        <end position="74"/>
    </location>
</feature>
<dbReference type="OrthoDB" id="9792218at2"/>